<feature type="region of interest" description="Disordered" evidence="1">
    <location>
        <begin position="193"/>
        <end position="245"/>
    </location>
</feature>
<feature type="compositionally biased region" description="Low complexity" evidence="1">
    <location>
        <begin position="229"/>
        <end position="239"/>
    </location>
</feature>
<dbReference type="EMBL" id="LAZR01004284">
    <property type="protein sequence ID" value="KKN10021.1"/>
    <property type="molecule type" value="Genomic_DNA"/>
</dbReference>
<reference evidence="2" key="1">
    <citation type="journal article" date="2015" name="Nature">
        <title>Complex archaea that bridge the gap between prokaryotes and eukaryotes.</title>
        <authorList>
            <person name="Spang A."/>
            <person name="Saw J.H."/>
            <person name="Jorgensen S.L."/>
            <person name="Zaremba-Niedzwiedzka K."/>
            <person name="Martijn J."/>
            <person name="Lind A.E."/>
            <person name="van Eijk R."/>
            <person name="Schleper C."/>
            <person name="Guy L."/>
            <person name="Ettema T.J."/>
        </authorList>
    </citation>
    <scope>NUCLEOTIDE SEQUENCE</scope>
</reference>
<gene>
    <name evidence="2" type="ORF">LCGC14_1040760</name>
</gene>
<protein>
    <submittedName>
        <fullName evidence="2">Uncharacterized protein</fullName>
    </submittedName>
</protein>
<name>A0A0F9QA02_9ZZZZ</name>
<accession>A0A0F9QA02</accession>
<organism evidence="2">
    <name type="scientific">marine sediment metagenome</name>
    <dbReference type="NCBI Taxonomy" id="412755"/>
    <lineage>
        <taxon>unclassified sequences</taxon>
        <taxon>metagenomes</taxon>
        <taxon>ecological metagenomes</taxon>
    </lineage>
</organism>
<evidence type="ECO:0000256" key="1">
    <source>
        <dbReference type="SAM" id="MobiDB-lite"/>
    </source>
</evidence>
<feature type="compositionally biased region" description="Pro residues" evidence="1">
    <location>
        <begin position="215"/>
        <end position="228"/>
    </location>
</feature>
<evidence type="ECO:0000313" key="2">
    <source>
        <dbReference type="EMBL" id="KKN10021.1"/>
    </source>
</evidence>
<proteinExistence type="predicted"/>
<dbReference type="AlphaFoldDB" id="A0A0F9QA02"/>
<sequence length="315" mass="35887">MNTEIEKARVVESQMMSVTEVVDQVNRIQEVMRQVMKKDIHYGVIPGTKKPTLYKPGSEKILVTFHFGIGELIIEDLSSDDHIRYRVITPIVHIPTGRVMGHGIGECSSEEEKYQWRRPVCDAEFDETDIDRRREVWKKYRGRPEKVKQVRTNPPDQANTILKMAKKRAQIDGTLTTTAASDIFDQDIEDLSPEQRGDDRQAPAPPQRQSQQAPPTQPPAQDAPPQEAPPQGEQGPPEGSEVISEPQRRRLYAIWKNNGWEEHQVKDIVAEVWGYTSSKDIFRGADYDAICKHFKGNKPPVKEPAKDPGEEELNF</sequence>
<comment type="caution">
    <text evidence="2">The sequence shown here is derived from an EMBL/GenBank/DDBJ whole genome shotgun (WGS) entry which is preliminary data.</text>
</comment>
<feature type="region of interest" description="Disordered" evidence="1">
    <location>
        <begin position="295"/>
        <end position="315"/>
    </location>
</feature>